<accession>A0A1R4H4E6</accession>
<reference evidence="2" key="1">
    <citation type="submission" date="2017-02" db="EMBL/GenBank/DDBJ databases">
        <authorList>
            <person name="Daims H."/>
        </authorList>
    </citation>
    <scope>NUCLEOTIDE SEQUENCE [LARGE SCALE GENOMIC DNA]</scope>
</reference>
<gene>
    <name evidence="1" type="ORF">CRENPOLYSF1_1780002</name>
</gene>
<keyword evidence="2" id="KW-1185">Reference proteome</keyword>
<sequence>MKARPHSFDIGDLSDKEITFIASVGDAKRVTNTVIISLI</sequence>
<dbReference type="Proteomes" id="UP000195667">
    <property type="component" value="Unassembled WGS sequence"/>
</dbReference>
<dbReference type="EMBL" id="FUKI01000088">
    <property type="protein sequence ID" value="SJM91133.1"/>
    <property type="molecule type" value="Genomic_DNA"/>
</dbReference>
<evidence type="ECO:0000313" key="2">
    <source>
        <dbReference type="Proteomes" id="UP000195667"/>
    </source>
</evidence>
<evidence type="ECO:0000313" key="1">
    <source>
        <dbReference type="EMBL" id="SJM91133.1"/>
    </source>
</evidence>
<protein>
    <submittedName>
        <fullName evidence="1">Uncharacterized protein</fullName>
    </submittedName>
</protein>
<dbReference type="AlphaFoldDB" id="A0A1R4H4E6"/>
<organism evidence="1 2">
    <name type="scientific">Crenothrix polyspora</name>
    <dbReference type="NCBI Taxonomy" id="360316"/>
    <lineage>
        <taxon>Bacteria</taxon>
        <taxon>Pseudomonadati</taxon>
        <taxon>Pseudomonadota</taxon>
        <taxon>Gammaproteobacteria</taxon>
        <taxon>Methylococcales</taxon>
        <taxon>Crenotrichaceae</taxon>
        <taxon>Crenothrix</taxon>
    </lineage>
</organism>
<name>A0A1R4H4E6_9GAMM</name>
<proteinExistence type="predicted"/>